<protein>
    <submittedName>
        <fullName evidence="4">Uncharacterized protein LOC105231929</fullName>
    </submittedName>
</protein>
<dbReference type="Pfam" id="PF07898">
    <property type="entry name" value="DUF1676"/>
    <property type="match status" value="1"/>
</dbReference>
<dbReference type="FunCoup" id="A0A6I9VL34">
    <property type="interactions" value="5"/>
</dbReference>
<dbReference type="GeneID" id="105231929"/>
<dbReference type="OrthoDB" id="7683472at2759"/>
<keyword evidence="1" id="KW-0812">Transmembrane</keyword>
<feature type="transmembrane region" description="Helical" evidence="1">
    <location>
        <begin position="197"/>
        <end position="223"/>
    </location>
</feature>
<feature type="signal peptide" evidence="2">
    <location>
        <begin position="1"/>
        <end position="24"/>
    </location>
</feature>
<evidence type="ECO:0000313" key="3">
    <source>
        <dbReference type="Proteomes" id="UP001652620"/>
    </source>
</evidence>
<dbReference type="AlphaFoldDB" id="A0A6I9VL34"/>
<keyword evidence="1" id="KW-0472">Membrane</keyword>
<dbReference type="RefSeq" id="XP_011211757.2">
    <property type="nucleotide sequence ID" value="XM_011213455.3"/>
</dbReference>
<dbReference type="PANTHER" id="PTHR21879:SF8">
    <property type="entry name" value="OSIRIS 23"/>
    <property type="match status" value="1"/>
</dbReference>
<gene>
    <name evidence="4" type="primary">LOC105231929</name>
</gene>
<reference evidence="3" key="1">
    <citation type="submission" date="2025-05" db="UniProtKB">
        <authorList>
            <consortium name="RefSeq"/>
        </authorList>
    </citation>
    <scope>NUCLEOTIDE SEQUENCE [LARGE SCALE GENOMIC DNA]</scope>
</reference>
<feature type="chain" id="PRO_5046371398" evidence="2">
    <location>
        <begin position="25"/>
        <end position="295"/>
    </location>
</feature>
<evidence type="ECO:0000256" key="2">
    <source>
        <dbReference type="SAM" id="SignalP"/>
    </source>
</evidence>
<name>A0A6I9VL34_BACDO</name>
<reference evidence="4" key="2">
    <citation type="submission" date="2025-08" db="UniProtKB">
        <authorList>
            <consortium name="RefSeq"/>
        </authorList>
    </citation>
    <scope>IDENTIFICATION</scope>
    <source>
        <tissue evidence="4">Adult</tissue>
    </source>
</reference>
<keyword evidence="2" id="KW-0732">Signal</keyword>
<dbReference type="Proteomes" id="UP001652620">
    <property type="component" value="Chromosome 2"/>
</dbReference>
<evidence type="ECO:0000256" key="1">
    <source>
        <dbReference type="SAM" id="Phobius"/>
    </source>
</evidence>
<accession>A0A6I9VL34</accession>
<keyword evidence="3" id="KW-1185">Reference proteome</keyword>
<organism evidence="3 4">
    <name type="scientific">Bactrocera dorsalis</name>
    <name type="common">Oriental fruit fly</name>
    <name type="synonym">Dacus dorsalis</name>
    <dbReference type="NCBI Taxonomy" id="27457"/>
    <lineage>
        <taxon>Eukaryota</taxon>
        <taxon>Metazoa</taxon>
        <taxon>Ecdysozoa</taxon>
        <taxon>Arthropoda</taxon>
        <taxon>Hexapoda</taxon>
        <taxon>Insecta</taxon>
        <taxon>Pterygota</taxon>
        <taxon>Neoptera</taxon>
        <taxon>Endopterygota</taxon>
        <taxon>Diptera</taxon>
        <taxon>Brachycera</taxon>
        <taxon>Muscomorpha</taxon>
        <taxon>Tephritoidea</taxon>
        <taxon>Tephritidae</taxon>
        <taxon>Bactrocera</taxon>
        <taxon>Bactrocera</taxon>
    </lineage>
</organism>
<proteinExistence type="predicted"/>
<dbReference type="GO" id="GO:0016020">
    <property type="term" value="C:membrane"/>
    <property type="evidence" value="ECO:0007669"/>
    <property type="project" value="TreeGrafter"/>
</dbReference>
<dbReference type="PANTHER" id="PTHR21879">
    <property type="entry name" value="FI03362P-RELATED-RELATED"/>
    <property type="match status" value="1"/>
</dbReference>
<dbReference type="InParanoid" id="A0A6I9VL34"/>
<dbReference type="InterPro" id="IPR012464">
    <property type="entry name" value="DUF1676"/>
</dbReference>
<dbReference type="KEGG" id="bdr:105231929"/>
<keyword evidence="1" id="KW-1133">Transmembrane helix</keyword>
<sequence length="295" mass="33478">MSFKSNVLWCALLLVVIWLTSVKGGTFPLNLHKNHKFSAEIDGSNEAIHSERIMWVQEMKHLRQHIKDCVQQTSDSIWNCFKTSSVRVFDDMLSSNVIALWPGVRLVRALTTPSNITNETEPRSISVYYERKDLQHLTWFDQLAMRLAQTLSTHFLQVNLRELTDAYMRALEKDANNKKLLANELGTARHRRQRYNMMITMMFGVTALGAVLVPMGFQMLSIVSGKALLLAKMALLLASINGLKKVANSGIHYGLYHVPGEHYGYYDRGDALHHPRQVASFAIAQPVPEELGLKK</sequence>
<evidence type="ECO:0000313" key="4">
    <source>
        <dbReference type="RefSeq" id="XP_011211757.2"/>
    </source>
</evidence>